<proteinExistence type="predicted"/>
<keyword evidence="2" id="KW-1185">Reference proteome</keyword>
<dbReference type="AlphaFoldDB" id="A1ZQT7"/>
<evidence type="ECO:0000313" key="1">
    <source>
        <dbReference type="EMBL" id="EAY27242.1"/>
    </source>
</evidence>
<sequence length="164" mass="18359">MTTIKNNPSAVQQFAETFGSMDELLELFDHLLARITSAYSGSAQENYHLVGDYDFIYQLKQALKADLQNVALPYAQAPYYGNTPSLATPPKVSSIAQAMQIAEAKGIRDFRAVKLNDEYVLLTDWTQSEVSAYQASVGKLWGSFSDEGVFMIRFLHLMQDEDSQ</sequence>
<organism evidence="1 2">
    <name type="scientific">Microscilla marina ATCC 23134</name>
    <dbReference type="NCBI Taxonomy" id="313606"/>
    <lineage>
        <taxon>Bacteria</taxon>
        <taxon>Pseudomonadati</taxon>
        <taxon>Bacteroidota</taxon>
        <taxon>Cytophagia</taxon>
        <taxon>Cytophagales</taxon>
        <taxon>Microscillaceae</taxon>
        <taxon>Microscilla</taxon>
    </lineage>
</organism>
<evidence type="ECO:0000313" key="2">
    <source>
        <dbReference type="Proteomes" id="UP000004095"/>
    </source>
</evidence>
<dbReference type="EMBL" id="AAWS01000025">
    <property type="protein sequence ID" value="EAY27242.1"/>
    <property type="molecule type" value="Genomic_DNA"/>
</dbReference>
<comment type="caution">
    <text evidence="1">The sequence shown here is derived from an EMBL/GenBank/DDBJ whole genome shotgun (WGS) entry which is preliminary data.</text>
</comment>
<dbReference type="Proteomes" id="UP000004095">
    <property type="component" value="Unassembled WGS sequence"/>
</dbReference>
<name>A1ZQT7_MICM2</name>
<protein>
    <submittedName>
        <fullName evidence="1">Uncharacterized protein</fullName>
    </submittedName>
</protein>
<accession>A1ZQT7</accession>
<reference evidence="1 2" key="1">
    <citation type="submission" date="2007-01" db="EMBL/GenBank/DDBJ databases">
        <authorList>
            <person name="Haygood M."/>
            <person name="Podell S."/>
            <person name="Anderson C."/>
            <person name="Hopkinson B."/>
            <person name="Roe K."/>
            <person name="Barbeau K."/>
            <person name="Gaasterland T."/>
            <person name="Ferriera S."/>
            <person name="Johnson J."/>
            <person name="Kravitz S."/>
            <person name="Beeson K."/>
            <person name="Sutton G."/>
            <person name="Rogers Y.-H."/>
            <person name="Friedman R."/>
            <person name="Frazier M."/>
            <person name="Venter J.C."/>
        </authorList>
    </citation>
    <scope>NUCLEOTIDE SEQUENCE [LARGE SCALE GENOMIC DNA]</scope>
    <source>
        <strain evidence="1 2">ATCC 23134</strain>
    </source>
</reference>
<gene>
    <name evidence="1" type="ORF">M23134_06552</name>
</gene>
<dbReference type="RefSeq" id="WP_002699918.1">
    <property type="nucleotide sequence ID" value="NZ_AAWS01000025.1"/>
</dbReference>